<sequence>MRDGKRSADKMMDPDRLALERLQLQADPKSRHGRLVVDSLSPSLHPLRFAGFAPQAVWKLDDEIVDAMAVVFALAVSCCASRMRSAFGDAVWQPAAQWRPTLALRRGCQTMRPQ</sequence>
<accession>A0AAW5ZWE2</accession>
<proteinExistence type="predicted"/>
<organism evidence="1 2">
    <name type="scientific">Ralstonia solanacearum</name>
    <name type="common">Pseudomonas solanacearum</name>
    <dbReference type="NCBI Taxonomy" id="305"/>
    <lineage>
        <taxon>Bacteria</taxon>
        <taxon>Pseudomonadati</taxon>
        <taxon>Pseudomonadota</taxon>
        <taxon>Betaproteobacteria</taxon>
        <taxon>Burkholderiales</taxon>
        <taxon>Burkholderiaceae</taxon>
        <taxon>Ralstonia</taxon>
        <taxon>Ralstonia solanacearum species complex</taxon>
    </lineage>
</organism>
<evidence type="ECO:0000313" key="1">
    <source>
        <dbReference type="EMBL" id="MDB0573785.1"/>
    </source>
</evidence>
<name>A0AAW5ZWE2_RALSL</name>
<protein>
    <submittedName>
        <fullName evidence="1">Uncharacterized protein</fullName>
    </submittedName>
</protein>
<dbReference type="RefSeq" id="WP_271657325.1">
    <property type="nucleotide sequence ID" value="NZ_JAIVFG010000068.1"/>
</dbReference>
<comment type="caution">
    <text evidence="1">The sequence shown here is derived from an EMBL/GenBank/DDBJ whole genome shotgun (WGS) entry which is preliminary data.</text>
</comment>
<dbReference type="AlphaFoldDB" id="A0AAW5ZWE2"/>
<dbReference type="EMBL" id="JAIVFG010000068">
    <property type="protein sequence ID" value="MDB0573785.1"/>
    <property type="molecule type" value="Genomic_DNA"/>
</dbReference>
<evidence type="ECO:0000313" key="2">
    <source>
        <dbReference type="Proteomes" id="UP001144050"/>
    </source>
</evidence>
<dbReference type="Proteomes" id="UP001144050">
    <property type="component" value="Unassembled WGS sequence"/>
</dbReference>
<gene>
    <name evidence="1" type="ORF">LBW59_23855</name>
</gene>
<reference evidence="1" key="1">
    <citation type="submission" date="2021-09" db="EMBL/GenBank/DDBJ databases">
        <title>Genomic analysis of Ralstonia spp.</title>
        <authorList>
            <person name="Aburjaile F."/>
            <person name="Ariute J.C."/>
            <person name="Pais A.K.L."/>
            <person name="Albuquerque G.M.R."/>
            <person name="Silva A.M.F."/>
            <person name="Brenig B."/>
            <person name="Azevedo V."/>
            <person name="Matiuzzi M."/>
            <person name="Ramos R."/>
            <person name="Goes-Neto A."/>
            <person name="Soares S."/>
            <person name="Iseppon A.M.B."/>
            <person name="Souza E."/>
            <person name="Gama M."/>
        </authorList>
    </citation>
    <scope>NUCLEOTIDE SEQUENCE</scope>
    <source>
        <strain evidence="1">CCRMRs91</strain>
    </source>
</reference>